<evidence type="ECO:0000313" key="3">
    <source>
        <dbReference type="EMBL" id="CRP44721.1"/>
    </source>
</evidence>
<organism evidence="7 13">
    <name type="scientific">Pseudomonas aeruginosa</name>
    <dbReference type="NCBI Taxonomy" id="287"/>
    <lineage>
        <taxon>Bacteria</taxon>
        <taxon>Pseudomonadati</taxon>
        <taxon>Pseudomonadota</taxon>
        <taxon>Gammaproteobacteria</taxon>
        <taxon>Pseudomonadales</taxon>
        <taxon>Pseudomonadaceae</taxon>
        <taxon>Pseudomonas</taxon>
    </lineage>
</organism>
<reference evidence="3" key="1">
    <citation type="submission" date="2015-06" db="EMBL/GenBank/DDBJ databases">
        <authorList>
            <person name="Radhakrishnan R."/>
            <person name="Underwood A."/>
            <person name="Al-Shahib A."/>
        </authorList>
    </citation>
    <scope>NUCLEOTIDE SEQUENCE</scope>
    <source>
        <strain evidence="3">P19_London_7_VIM_2_05_10</strain>
    </source>
</reference>
<name>A0A071L329_PSEAI</name>
<dbReference type="Gene3D" id="2.40.10.220">
    <property type="entry name" value="predicted glycosyltransferase like domains"/>
    <property type="match status" value="1"/>
</dbReference>
<dbReference type="InterPro" id="IPR009875">
    <property type="entry name" value="PilZ_domain"/>
</dbReference>
<accession>A0A1S1C309</accession>
<evidence type="ECO:0000313" key="7">
    <source>
        <dbReference type="EMBL" id="RCI72015.1"/>
    </source>
</evidence>
<dbReference type="OMA" id="LGFVCRH"/>
<dbReference type="EMBL" id="WOAD01000012">
    <property type="protein sequence ID" value="MUI36511.1"/>
    <property type="molecule type" value="Genomic_DNA"/>
</dbReference>
<sequence>MSDQHDERRRFHRIAFDADSEILQGERRWEVLLHDVSLHGILVGQPQDWNGDPQRPFEARLYLGLDVLIRMEISLAWARDGLLGFECQHIDLDSISHLRRLVELNLGDEELLERELALLVSAHDD</sequence>
<proteinExistence type="predicted"/>
<evidence type="ECO:0000313" key="6">
    <source>
        <dbReference type="EMBL" id="OTI58204.1"/>
    </source>
</evidence>
<protein>
    <recommendedName>
        <fullName evidence="1">Cyclic diguanosine monophosphate-binding protein</fullName>
        <shortName evidence="1">c-di-GMP-binding protein</shortName>
    </recommendedName>
    <alternativeName>
        <fullName evidence="1">Pilz domain-containing protein</fullName>
    </alternativeName>
</protein>
<reference evidence="4 16" key="8">
    <citation type="submission" date="2019-11" db="EMBL/GenBank/DDBJ databases">
        <title>Genomes of ocular Pseudomonas aeruginosa isolates.</title>
        <authorList>
            <person name="Khan M."/>
            <person name="Rice S.A."/>
            <person name="Willcox M.D.P."/>
            <person name="Stapleton F."/>
        </authorList>
    </citation>
    <scope>NUCLEOTIDE SEQUENCE [LARGE SCALE GENOMIC DNA]</scope>
    <source>
        <strain evidence="4 16">PA221</strain>
    </source>
</reference>
<dbReference type="RefSeq" id="WP_003094864.1">
    <property type="nucleotide sequence ID" value="NZ_AP014622.1"/>
</dbReference>
<dbReference type="Proteomes" id="UP000194857">
    <property type="component" value="Unassembled WGS sequence"/>
</dbReference>
<evidence type="ECO:0000313" key="13">
    <source>
        <dbReference type="Proteomes" id="UP000253594"/>
    </source>
</evidence>
<evidence type="ECO:0000313" key="8">
    <source>
        <dbReference type="EMBL" id="RMS46460.1"/>
    </source>
</evidence>
<evidence type="ECO:0000313" key="4">
    <source>
        <dbReference type="EMBL" id="MUI36511.1"/>
    </source>
</evidence>
<dbReference type="SMR" id="A0A071L329"/>
<reference evidence="9 15" key="7">
    <citation type="submission" date="2019-01" db="EMBL/GenBank/DDBJ databases">
        <title>The Pseudomonas aeruginosa pan-genome provides new insights on its population structure, horizontal gene transfer and pathogenicity.</title>
        <authorList>
            <person name="Freschi L."/>
            <person name="Vincent A.T."/>
            <person name="Jeukens J."/>
            <person name="Emond-Rheault J.-G."/>
            <person name="Kukavica-Ibrulj I."/>
            <person name="Dupont M.-J."/>
            <person name="Charette S.J."/>
            <person name="Boyle B."/>
            <person name="Levesque R.C."/>
        </authorList>
    </citation>
    <scope>NUCLEOTIDE SEQUENCE [LARGE SCALE GENOMIC DNA]</scope>
    <source>
        <strain evidence="9 15">PA-W36</strain>
    </source>
</reference>
<evidence type="ECO:0000313" key="5">
    <source>
        <dbReference type="EMBL" id="MZZ13528.1"/>
    </source>
</evidence>
<reference evidence="10" key="11">
    <citation type="submission" date="2023-10" db="EMBL/GenBank/DDBJ databases">
        <title>Pathogen: clinical or host-associated sample.</title>
        <authorList>
            <person name="Hergert J."/>
            <person name="Casey R."/>
            <person name="Wagner J."/>
            <person name="Young E.L."/>
            <person name="Oakeson K.F."/>
        </authorList>
    </citation>
    <scope>NUCLEOTIDE SEQUENCE</scope>
    <source>
        <strain evidence="10">2021CK-01020</strain>
    </source>
</reference>
<gene>
    <name evidence="10" type="primary">mapZ</name>
    <name evidence="8" type="ORF">ALP65_00785</name>
    <name evidence="6" type="ORF">CAZ10_24100</name>
    <name evidence="7" type="ORF">DT376_26025</name>
    <name evidence="4" type="ORF">GNQ48_15990</name>
    <name evidence="5" type="ORF">GUL26_14835</name>
    <name evidence="9" type="ORF">IPC1295_27095</name>
    <name evidence="10" type="ORF">L4V69_31915</name>
    <name evidence="3" type="ORF">PAERUG_P19_London_7_VIM_2_05_10_04486</name>
</gene>
<dbReference type="PIRSF" id="PIRSF028141">
    <property type="entry name" value="C-di-GMP_BP_PA4608"/>
    <property type="match status" value="1"/>
</dbReference>
<reference evidence="5" key="9">
    <citation type="submission" date="2020-01" db="EMBL/GenBank/DDBJ databases">
        <title>Bacteria Cultured from War Wounds Associated with the Conflict in Eastern Ukraine.</title>
        <authorList>
            <person name="Snesrud E."/>
            <person name="Galac M.R."/>
            <person name="Mc Gann P."/>
            <person name="Valentine K."/>
            <person name="Viacheslav K."/>
        </authorList>
    </citation>
    <scope>NUCLEOTIDE SEQUENCE</scope>
    <source>
        <strain evidence="5">VNMU148</strain>
    </source>
</reference>
<evidence type="ECO:0000313" key="10">
    <source>
        <dbReference type="EMBL" id="WOS77046.1"/>
    </source>
</evidence>
<evidence type="ECO:0000313" key="9">
    <source>
        <dbReference type="EMBL" id="RPM06831.1"/>
    </source>
</evidence>
<evidence type="ECO:0000313" key="14">
    <source>
        <dbReference type="Proteomes" id="UP000270834"/>
    </source>
</evidence>
<evidence type="ECO:0000256" key="1">
    <source>
        <dbReference type="PIRNR" id="PIRNR028141"/>
    </source>
</evidence>
<feature type="domain" description="PilZ" evidence="2">
    <location>
        <begin position="7"/>
        <end position="103"/>
    </location>
</feature>
<dbReference type="Proteomes" id="UP001297540">
    <property type="component" value="Chromosome"/>
</dbReference>
<dbReference type="InterPro" id="IPR027021">
    <property type="entry name" value="C-di-GMP_BP_PA4608"/>
</dbReference>
<dbReference type="Proteomes" id="UP000433532">
    <property type="component" value="Unassembled WGS sequence"/>
</dbReference>
<dbReference type="EMBL" id="NFFZ01000014">
    <property type="protein sequence ID" value="OTI58204.1"/>
    <property type="molecule type" value="Genomic_DNA"/>
</dbReference>
<dbReference type="EMBL" id="CP136986">
    <property type="protein sequence ID" value="WOS77046.1"/>
    <property type="molecule type" value="Genomic_DNA"/>
</dbReference>
<dbReference type="EMBL" id="NSNE01000021">
    <property type="protein sequence ID" value="RPM06831.1"/>
    <property type="molecule type" value="Genomic_DNA"/>
</dbReference>
<accession>A0A071L329</accession>
<evidence type="ECO:0000259" key="2">
    <source>
        <dbReference type="Pfam" id="PF07238"/>
    </source>
</evidence>
<comment type="subunit">
    <text evidence="1">Monomer in both c-di-GMP-bound and free forms.</text>
</comment>
<reference evidence="11" key="2">
    <citation type="submission" date="2015-06" db="EMBL/GenBank/DDBJ databases">
        <authorList>
            <person name="Radhakrishnan Rajesh"/>
            <person name="Underwood Anthony"/>
            <person name="Al-Shahib Ali"/>
        </authorList>
    </citation>
    <scope>NUCLEOTIDE SEQUENCE [LARGE SCALE GENOMIC DNA]</scope>
    <source>
        <strain evidence="11">P19_London_7_VIM_2_05_10</strain>
    </source>
</reference>
<reference evidence="6 12" key="3">
    <citation type="submission" date="2017-05" db="EMBL/GenBank/DDBJ databases">
        <authorList>
            <person name="Song R."/>
            <person name="Chenine A.L."/>
            <person name="Ruprecht R.M."/>
        </authorList>
    </citation>
    <scope>NUCLEOTIDE SEQUENCE [LARGE SCALE GENOMIC DNA]</scope>
    <source>
        <strain evidence="6 12">S567_C10_BS</strain>
    </source>
</reference>
<evidence type="ECO:0000313" key="16">
    <source>
        <dbReference type="Proteomes" id="UP000433532"/>
    </source>
</evidence>
<keyword evidence="1" id="KW-0973">c-di-GMP</keyword>
<dbReference type="Proteomes" id="UP000045039">
    <property type="component" value="Unassembled WGS sequence"/>
</dbReference>
<dbReference type="EMBL" id="WXZT01000010">
    <property type="protein sequence ID" value="MZZ13528.1"/>
    <property type="molecule type" value="Genomic_DNA"/>
</dbReference>
<evidence type="ECO:0000313" key="11">
    <source>
        <dbReference type="Proteomes" id="UP000045039"/>
    </source>
</evidence>
<dbReference type="SUPFAM" id="SSF141371">
    <property type="entry name" value="PilZ domain-like"/>
    <property type="match status" value="1"/>
</dbReference>
<reference evidence="8 14" key="6">
    <citation type="submission" date="2018-08" db="EMBL/GenBank/DDBJ databases">
        <title>Recombination of ecologically and evolutionarily significant loci maintains genetic cohesion in the Pseudomonas syringae species complex.</title>
        <authorList>
            <person name="Dillon M."/>
            <person name="Thakur S."/>
            <person name="Almeida R.N.D."/>
            <person name="Weir B.S."/>
            <person name="Guttman D.S."/>
        </authorList>
    </citation>
    <scope>NUCLEOTIDE SEQUENCE [LARGE SCALE GENOMIC DNA]</scope>
    <source>
        <strain evidence="8 14">ICMP 7846</strain>
    </source>
</reference>
<evidence type="ECO:0000313" key="15">
    <source>
        <dbReference type="Proteomes" id="UP000284767"/>
    </source>
</evidence>
<reference evidence="9 15" key="4">
    <citation type="submission" date="2017-08" db="EMBL/GenBank/DDBJ databases">
        <authorList>
            <person name="Feschi L."/>
            <person name="Jeukens J."/>
            <person name="Emond-Rheault J.-G."/>
            <person name="Kukavica-Ibrulj I."/>
            <person name="Boyle B."/>
            <person name="Levesque R.C."/>
        </authorList>
    </citation>
    <scope>NUCLEOTIDE SEQUENCE [LARGE SCALE GENOMIC DNA]</scope>
    <source>
        <strain evidence="9 15">PA-W36</strain>
    </source>
</reference>
<dbReference type="Pfam" id="PF07238">
    <property type="entry name" value="PilZ"/>
    <property type="match status" value="1"/>
</dbReference>
<reference evidence="10" key="10">
    <citation type="submission" date="2023-06" db="EMBL/GenBank/DDBJ databases">
        <authorList>
            <consortium name="Clinical and Environmental Microbiology Branch: Whole genome sequencing antimicrobial resistance pathogens in the healthcare setting"/>
        </authorList>
    </citation>
    <scope>NUCLEOTIDE SEQUENCE</scope>
    <source>
        <strain evidence="10">2021CK-01020</strain>
    </source>
</reference>
<dbReference type="Proteomes" id="UP000644192">
    <property type="component" value="Unassembled WGS sequence"/>
</dbReference>
<comment type="function">
    <text evidence="1">Binds the second messenger bis-(3'-5') cyclic dimeric guanosine monophosphate (c-di-GMP). Can bind two c-di-GMP molecules per monomer. May play a role in bacterial second-messenger regulated processes. Binding to c-di-GMP induces a conformational change of the C- and N-termini resulting in the exposure of a highly negative surface on one side of the protein to a possible effector protein.</text>
</comment>
<dbReference type="EMBL" id="RBSQ01001235">
    <property type="protein sequence ID" value="RMS46460.1"/>
    <property type="molecule type" value="Genomic_DNA"/>
</dbReference>
<dbReference type="AlphaFoldDB" id="A0A071L329"/>
<dbReference type="EMBL" id="QORE01001125">
    <property type="protein sequence ID" value="RCI72015.1"/>
    <property type="molecule type" value="Genomic_DNA"/>
</dbReference>
<keyword evidence="1" id="KW-0547">Nucleotide-binding</keyword>
<dbReference type="EMBL" id="CVVU01000223">
    <property type="protein sequence ID" value="CRP44721.1"/>
    <property type="molecule type" value="Genomic_DNA"/>
</dbReference>
<dbReference type="Proteomes" id="UP000284767">
    <property type="component" value="Unassembled WGS sequence"/>
</dbReference>
<reference evidence="7 13" key="5">
    <citation type="submission" date="2018-07" db="EMBL/GenBank/DDBJ databases">
        <title>Mechanisms of high-level aminoglycoside resistance among Gram-negative pathogens in Brazil.</title>
        <authorList>
            <person name="Ballaben A.S."/>
            <person name="Darini A.L.C."/>
            <person name="Doi Y."/>
        </authorList>
    </citation>
    <scope>NUCLEOTIDE SEQUENCE [LARGE SCALE GENOMIC DNA]</scope>
    <source>
        <strain evidence="7 13">B2-305</strain>
    </source>
</reference>
<dbReference type="KEGG" id="paeb:NCGM1900_2451"/>
<dbReference type="Proteomes" id="UP000270834">
    <property type="component" value="Unassembled WGS sequence"/>
</dbReference>
<evidence type="ECO:0000313" key="12">
    <source>
        <dbReference type="Proteomes" id="UP000194857"/>
    </source>
</evidence>
<dbReference type="Proteomes" id="UP000253594">
    <property type="component" value="Unassembled WGS sequence"/>
</dbReference>
<dbReference type="eggNOG" id="ENOG5032YUI">
    <property type="taxonomic scope" value="Bacteria"/>
</dbReference>
<dbReference type="GO" id="GO:0035438">
    <property type="term" value="F:cyclic-di-GMP binding"/>
    <property type="evidence" value="ECO:0007669"/>
    <property type="project" value="InterPro"/>
</dbReference>